<evidence type="ECO:0000256" key="3">
    <source>
        <dbReference type="ARBA" id="ARBA00004496"/>
    </source>
</evidence>
<accession>A0A1X7S925</accession>
<dbReference type="EMBL" id="LT853704">
    <property type="protein sequence ID" value="SMQ56178.1"/>
    <property type="molecule type" value="Genomic_DNA"/>
</dbReference>
<evidence type="ECO:0000256" key="1">
    <source>
        <dbReference type="ARBA" id="ARBA00003836"/>
    </source>
</evidence>
<reference evidence="12 13" key="1">
    <citation type="submission" date="2016-06" db="EMBL/GenBank/DDBJ databases">
        <authorList>
            <person name="Kjaerup R.B."/>
            <person name="Dalgaard T.S."/>
            <person name="Juul-Madsen H.R."/>
        </authorList>
    </citation>
    <scope>NUCLEOTIDE SEQUENCE [LARGE SCALE GENOMIC DNA]</scope>
</reference>
<keyword evidence="8" id="KW-0963">Cytoplasm</keyword>
<evidence type="ECO:0000256" key="8">
    <source>
        <dbReference type="ARBA" id="ARBA00022490"/>
    </source>
</evidence>
<dbReference type="STRING" id="1276538.A0A1X7S925"/>
<name>A0A1X7S925_ZYMT9</name>
<comment type="similarity">
    <text evidence="4">Belongs to the YAE1 family.</text>
</comment>
<evidence type="ECO:0000256" key="6">
    <source>
        <dbReference type="ARBA" id="ARBA00017286"/>
    </source>
</evidence>
<dbReference type="PANTHER" id="PTHR18829">
    <property type="entry name" value="PROTEIN YAE1 HOMOLOG"/>
    <property type="match status" value="1"/>
</dbReference>
<evidence type="ECO:0000259" key="11">
    <source>
        <dbReference type="Pfam" id="PF09811"/>
    </source>
</evidence>
<comment type="function">
    <text evidence="1">The complex LTO1:YAE1 may function as a target specific adapter that probably recruits apo-RPLI1 to the cytosolic iron-sulfur protein assembly (CIA) complex machinery. May be required for biogenesis of the large ribosomal subunit and initiation of translation.</text>
</comment>
<dbReference type="Pfam" id="PF09811">
    <property type="entry name" value="Yae1_N"/>
    <property type="match status" value="1"/>
</dbReference>
<protein>
    <recommendedName>
        <fullName evidence="7">Protein YAE1</fullName>
    </recommendedName>
    <alternativeName>
        <fullName evidence="6">Protein yae1</fullName>
    </alternativeName>
</protein>
<proteinExistence type="inferred from homology"/>
<evidence type="ECO:0000256" key="7">
    <source>
        <dbReference type="ARBA" id="ARBA00018400"/>
    </source>
</evidence>
<evidence type="ECO:0000256" key="9">
    <source>
        <dbReference type="ARBA" id="ARBA00023242"/>
    </source>
</evidence>
<gene>
    <name evidence="12" type="ORF">ZT3D7_G11333</name>
</gene>
<comment type="subunit">
    <text evidence="5">May form a complex with LTO1.</text>
</comment>
<keyword evidence="9" id="KW-0539">Nucleus</keyword>
<keyword evidence="13" id="KW-1185">Reference proteome</keyword>
<evidence type="ECO:0000313" key="12">
    <source>
        <dbReference type="EMBL" id="SMQ56178.1"/>
    </source>
</evidence>
<evidence type="ECO:0000256" key="5">
    <source>
        <dbReference type="ARBA" id="ARBA00011427"/>
    </source>
</evidence>
<dbReference type="InterPro" id="IPR038881">
    <property type="entry name" value="Yae1-like"/>
</dbReference>
<dbReference type="GO" id="GO:0005737">
    <property type="term" value="C:cytoplasm"/>
    <property type="evidence" value="ECO:0007669"/>
    <property type="project" value="UniProtKB-SubCell"/>
</dbReference>
<dbReference type="Proteomes" id="UP000215127">
    <property type="component" value="Chromosome 13"/>
</dbReference>
<evidence type="ECO:0000256" key="10">
    <source>
        <dbReference type="SAM" id="MobiDB-lite"/>
    </source>
</evidence>
<evidence type="ECO:0000256" key="4">
    <source>
        <dbReference type="ARBA" id="ARBA00007096"/>
    </source>
</evidence>
<dbReference type="GO" id="GO:0005634">
    <property type="term" value="C:nucleus"/>
    <property type="evidence" value="ECO:0007669"/>
    <property type="project" value="UniProtKB-SubCell"/>
</dbReference>
<organism evidence="12 13">
    <name type="scientific">Zymoseptoria tritici (strain ST99CH_3D7)</name>
    <dbReference type="NCBI Taxonomy" id="1276538"/>
    <lineage>
        <taxon>Eukaryota</taxon>
        <taxon>Fungi</taxon>
        <taxon>Dikarya</taxon>
        <taxon>Ascomycota</taxon>
        <taxon>Pezizomycotina</taxon>
        <taxon>Dothideomycetes</taxon>
        <taxon>Dothideomycetidae</taxon>
        <taxon>Mycosphaerellales</taxon>
        <taxon>Mycosphaerellaceae</taxon>
        <taxon>Zymoseptoria</taxon>
    </lineage>
</organism>
<evidence type="ECO:0000256" key="2">
    <source>
        <dbReference type="ARBA" id="ARBA00004123"/>
    </source>
</evidence>
<dbReference type="AlphaFoldDB" id="A0A1X7S925"/>
<evidence type="ECO:0000313" key="13">
    <source>
        <dbReference type="Proteomes" id="UP000215127"/>
    </source>
</evidence>
<feature type="domain" description="Essential protein Yae1 N-terminal" evidence="11">
    <location>
        <begin position="77"/>
        <end position="109"/>
    </location>
</feature>
<sequence length="226" mass="24306">MLRDLPPFDRHSLEAVMNTLPDDQPATPSNLNDDIFGSAPASPNLTAQDGLGQDTALTSTSEHSDIPRLRRIHVTNGYREGLAASKESHVQAGFDEGFSLGGEIGTVVGWCFGVLEGVLAALVRSARESGGSAGSAGRAAVENAEKMLEQAKKDMKLEEVLGSKWIGEDGIWLFDVPGQDEEEELSVTFKDVAAAHPVLKMWKVKVLRLAHRHGVELPSEDLLPEG</sequence>
<dbReference type="PANTHER" id="PTHR18829:SF0">
    <property type="entry name" value="PROTEIN YAE1 HOMOLOG"/>
    <property type="match status" value="1"/>
</dbReference>
<feature type="region of interest" description="Disordered" evidence="10">
    <location>
        <begin position="19"/>
        <end position="64"/>
    </location>
</feature>
<dbReference type="InterPro" id="IPR019191">
    <property type="entry name" value="Essential_protein_Yae1_N"/>
</dbReference>
<comment type="subcellular location">
    <subcellularLocation>
        <location evidence="3">Cytoplasm</location>
    </subcellularLocation>
    <subcellularLocation>
        <location evidence="2">Nucleus</location>
    </subcellularLocation>
</comment>